<dbReference type="Pfam" id="PF17917">
    <property type="entry name" value="RT_RNaseH"/>
    <property type="match status" value="1"/>
</dbReference>
<dbReference type="GO" id="GO:0004519">
    <property type="term" value="F:endonuclease activity"/>
    <property type="evidence" value="ECO:0007669"/>
    <property type="project" value="UniProtKB-KW"/>
</dbReference>
<dbReference type="SUPFAM" id="SSF53098">
    <property type="entry name" value="Ribonuclease H-like"/>
    <property type="match status" value="1"/>
</dbReference>
<feature type="domain" description="Integrase catalytic" evidence="7">
    <location>
        <begin position="69"/>
        <end position="246"/>
    </location>
</feature>
<dbReference type="InterPro" id="IPR036397">
    <property type="entry name" value="RNaseH_sf"/>
</dbReference>
<evidence type="ECO:0000256" key="1">
    <source>
        <dbReference type="ARBA" id="ARBA00022679"/>
    </source>
</evidence>
<evidence type="ECO:0000256" key="3">
    <source>
        <dbReference type="ARBA" id="ARBA00022722"/>
    </source>
</evidence>
<protein>
    <recommendedName>
        <fullName evidence="7">Integrase catalytic domain-containing protein</fullName>
    </recommendedName>
</protein>
<evidence type="ECO:0000256" key="5">
    <source>
        <dbReference type="ARBA" id="ARBA00022801"/>
    </source>
</evidence>
<keyword evidence="6" id="KW-0695">RNA-directed DNA polymerase</keyword>
<sequence length="382" mass="42623">MLTTPPVLAAPAAKEPMLLYIAATSRNYPHYQKMCYGVHFTARKLKPYFQEHPITVVCTAMLAEILGSRDASGQVAKWAIELAPHTIFYQPRTTIKSQALADFLVDWAETQYLPPALDSTHWRMHFDGSKMRTGLGAGIVLTSPKGDKLSIITDNGTNFAKGALARFCATQGIRLDLASIAHPHSNGQVERANNLILSGIKPRLVEPLEHSAGCWLKELAVVLSSLRTTPNKSTGFTPFFLVYGAEAVIPTDIEFDSPRVTMYIEAEAKEAREDGVDLLEEGRLLALSRSAIYQQSLRHYHSQKVKTRSFQEGDLVLRLIQRTAGQHKLSAPWEGPFIISKALGNDSYYPIDAQKPRARKTDDSGKETERPWNVNLLRRFYS</sequence>
<evidence type="ECO:0000313" key="9">
    <source>
        <dbReference type="Proteomes" id="UP000280104"/>
    </source>
</evidence>
<evidence type="ECO:0000256" key="4">
    <source>
        <dbReference type="ARBA" id="ARBA00022759"/>
    </source>
</evidence>
<name>A0A7H4LKI8_WHEAT</name>
<keyword evidence="5" id="KW-0378">Hydrolase</keyword>
<accession>A0A7H4LKI8</accession>
<gene>
    <name evidence="8" type="ORF">CAMPLR22A2D_LOCUS3741</name>
</gene>
<dbReference type="PANTHER" id="PTHR48475">
    <property type="entry name" value="RIBONUCLEASE H"/>
    <property type="match status" value="1"/>
</dbReference>
<dbReference type="InterPro" id="IPR001584">
    <property type="entry name" value="Integrase_cat-core"/>
</dbReference>
<keyword evidence="2" id="KW-0548">Nucleotidyltransferase</keyword>
<keyword evidence="4" id="KW-0255">Endonuclease</keyword>
<dbReference type="InterPro" id="IPR041373">
    <property type="entry name" value="RT_RNaseH"/>
</dbReference>
<dbReference type="EMBL" id="LS480641">
    <property type="protein sequence ID" value="SPT19126.1"/>
    <property type="molecule type" value="Genomic_DNA"/>
</dbReference>
<dbReference type="PANTHER" id="PTHR48475:SF1">
    <property type="entry name" value="RNASE H TYPE-1 DOMAIN-CONTAINING PROTEIN"/>
    <property type="match status" value="1"/>
</dbReference>
<dbReference type="GO" id="GO:0015074">
    <property type="term" value="P:DNA integration"/>
    <property type="evidence" value="ECO:0007669"/>
    <property type="project" value="InterPro"/>
</dbReference>
<dbReference type="Gene3D" id="3.30.420.10">
    <property type="entry name" value="Ribonuclease H-like superfamily/Ribonuclease H"/>
    <property type="match status" value="1"/>
</dbReference>
<evidence type="ECO:0000313" key="8">
    <source>
        <dbReference type="EMBL" id="SPT19126.1"/>
    </source>
</evidence>
<proteinExistence type="predicted"/>
<evidence type="ECO:0000256" key="6">
    <source>
        <dbReference type="ARBA" id="ARBA00022918"/>
    </source>
</evidence>
<evidence type="ECO:0000259" key="7">
    <source>
        <dbReference type="PROSITE" id="PS50994"/>
    </source>
</evidence>
<evidence type="ECO:0000256" key="2">
    <source>
        <dbReference type="ARBA" id="ARBA00022695"/>
    </source>
</evidence>
<dbReference type="Proteomes" id="UP000280104">
    <property type="component" value="Chromosome II"/>
</dbReference>
<organism evidence="8 9">
    <name type="scientific">Triticum aestivum</name>
    <name type="common">Wheat</name>
    <dbReference type="NCBI Taxonomy" id="4565"/>
    <lineage>
        <taxon>Eukaryota</taxon>
        <taxon>Viridiplantae</taxon>
        <taxon>Streptophyta</taxon>
        <taxon>Embryophyta</taxon>
        <taxon>Tracheophyta</taxon>
        <taxon>Spermatophyta</taxon>
        <taxon>Magnoliopsida</taxon>
        <taxon>Liliopsida</taxon>
        <taxon>Poales</taxon>
        <taxon>Poaceae</taxon>
        <taxon>BOP clade</taxon>
        <taxon>Pooideae</taxon>
        <taxon>Triticodae</taxon>
        <taxon>Triticeae</taxon>
        <taxon>Triticinae</taxon>
        <taxon>Triticum</taxon>
    </lineage>
</organism>
<dbReference type="GO" id="GO:0003676">
    <property type="term" value="F:nucleic acid binding"/>
    <property type="evidence" value="ECO:0007669"/>
    <property type="project" value="InterPro"/>
</dbReference>
<keyword evidence="1" id="KW-0808">Transferase</keyword>
<dbReference type="PROSITE" id="PS50994">
    <property type="entry name" value="INTEGRASE"/>
    <property type="match status" value="1"/>
</dbReference>
<dbReference type="GO" id="GO:0003964">
    <property type="term" value="F:RNA-directed DNA polymerase activity"/>
    <property type="evidence" value="ECO:0007669"/>
    <property type="project" value="UniProtKB-KW"/>
</dbReference>
<dbReference type="AlphaFoldDB" id="A0A7H4LKI8"/>
<dbReference type="GO" id="GO:0016787">
    <property type="term" value="F:hydrolase activity"/>
    <property type="evidence" value="ECO:0007669"/>
    <property type="project" value="UniProtKB-KW"/>
</dbReference>
<dbReference type="InterPro" id="IPR012337">
    <property type="entry name" value="RNaseH-like_sf"/>
</dbReference>
<reference evidence="8 9" key="1">
    <citation type="submission" date="2018-05" db="EMBL/GenBank/DDBJ databases">
        <authorList>
            <person name="Thind KAUR A."/>
        </authorList>
    </citation>
    <scope>NUCLEOTIDE SEQUENCE [LARGE SCALE GENOMIC DNA]</scope>
</reference>
<keyword evidence="3" id="KW-0540">Nuclease</keyword>